<dbReference type="Proteomes" id="UP000654279">
    <property type="component" value="Unassembled WGS sequence"/>
</dbReference>
<comment type="caution">
    <text evidence="2">The sequence shown here is derived from an EMBL/GenBank/DDBJ whole genome shotgun (WGS) entry which is preliminary data.</text>
</comment>
<accession>A0A926HMQ9</accession>
<feature type="transmembrane region" description="Helical" evidence="1">
    <location>
        <begin position="43"/>
        <end position="61"/>
    </location>
</feature>
<name>A0A926HMQ9_9FIRM</name>
<gene>
    <name evidence="2" type="ORF">H8699_02795</name>
</gene>
<evidence type="ECO:0000256" key="1">
    <source>
        <dbReference type="SAM" id="Phobius"/>
    </source>
</evidence>
<dbReference type="AlphaFoldDB" id="A0A926HMQ9"/>
<dbReference type="EMBL" id="JACRSO010000001">
    <property type="protein sequence ID" value="MBC8528366.1"/>
    <property type="molecule type" value="Genomic_DNA"/>
</dbReference>
<keyword evidence="1" id="KW-0812">Transmembrane</keyword>
<organism evidence="2 3">
    <name type="scientific">Luoshenia tenuis</name>
    <dbReference type="NCBI Taxonomy" id="2763654"/>
    <lineage>
        <taxon>Bacteria</taxon>
        <taxon>Bacillati</taxon>
        <taxon>Bacillota</taxon>
        <taxon>Clostridia</taxon>
        <taxon>Christensenellales</taxon>
        <taxon>Christensenellaceae</taxon>
        <taxon>Luoshenia</taxon>
    </lineage>
</organism>
<keyword evidence="1" id="KW-1133">Transmembrane helix</keyword>
<feature type="transmembrane region" description="Helical" evidence="1">
    <location>
        <begin position="19"/>
        <end position="37"/>
    </location>
</feature>
<evidence type="ECO:0000313" key="3">
    <source>
        <dbReference type="Proteomes" id="UP000654279"/>
    </source>
</evidence>
<dbReference type="RefSeq" id="WP_249284387.1">
    <property type="nucleotide sequence ID" value="NZ_JACRSO010000001.1"/>
</dbReference>
<evidence type="ECO:0000313" key="2">
    <source>
        <dbReference type="EMBL" id="MBC8528366.1"/>
    </source>
</evidence>
<proteinExistence type="predicted"/>
<reference evidence="2" key="1">
    <citation type="submission" date="2020-08" db="EMBL/GenBank/DDBJ databases">
        <title>Genome public.</title>
        <authorList>
            <person name="Liu C."/>
            <person name="Sun Q."/>
        </authorList>
    </citation>
    <scope>NUCLEOTIDE SEQUENCE</scope>
    <source>
        <strain evidence="2">NSJ-44</strain>
    </source>
</reference>
<keyword evidence="3" id="KW-1185">Reference proteome</keyword>
<sequence length="146" mass="16557">MYSQGDLDTVGQQIKRMRLITVLCCLPFFIGMVVAIILQSELWSIVLGLIGAFIAVFLDGAKVGPLKVYRRFIRDMIKGLHSTVEARFVSNEGVVLYERLLMHKLTVQRDSGMWTYYFDAQKDIPAWADGDVLQLEISGDHVIAYQ</sequence>
<keyword evidence="1" id="KW-0472">Membrane</keyword>
<protein>
    <submittedName>
        <fullName evidence="2">Uncharacterized protein</fullName>
    </submittedName>
</protein>